<evidence type="ECO:0000313" key="5">
    <source>
        <dbReference type="EMBL" id="MCT9002323.1"/>
    </source>
</evidence>
<proteinExistence type="predicted"/>
<evidence type="ECO:0000259" key="4">
    <source>
        <dbReference type="PROSITE" id="PS50893"/>
    </source>
</evidence>
<protein>
    <submittedName>
        <fullName evidence="5">ATP-binding cassette domain-containing protein</fullName>
    </submittedName>
</protein>
<dbReference type="Pfam" id="PF00005">
    <property type="entry name" value="ABC_tran"/>
    <property type="match status" value="1"/>
</dbReference>
<dbReference type="EMBL" id="JAODOR010000009">
    <property type="protein sequence ID" value="MCT9002323.1"/>
    <property type="molecule type" value="Genomic_DNA"/>
</dbReference>
<evidence type="ECO:0000256" key="2">
    <source>
        <dbReference type="ARBA" id="ARBA00022741"/>
    </source>
</evidence>
<dbReference type="RefSeq" id="WP_261606858.1">
    <property type="nucleotide sequence ID" value="NZ_JAODOR010000009.1"/>
</dbReference>
<dbReference type="Proteomes" id="UP001300496">
    <property type="component" value="Unassembled WGS sequence"/>
</dbReference>
<keyword evidence="6" id="KW-1185">Reference proteome</keyword>
<accession>A0ABT2PEP7</accession>
<gene>
    <name evidence="5" type="ORF">N4R40_08090</name>
</gene>
<dbReference type="PROSITE" id="PS50893">
    <property type="entry name" value="ABC_TRANSPORTER_2"/>
    <property type="match status" value="1"/>
</dbReference>
<keyword evidence="3 5" id="KW-0067">ATP-binding</keyword>
<dbReference type="SMART" id="SM00382">
    <property type="entry name" value="AAA"/>
    <property type="match status" value="1"/>
</dbReference>
<dbReference type="GO" id="GO:0005524">
    <property type="term" value="F:ATP binding"/>
    <property type="evidence" value="ECO:0007669"/>
    <property type="project" value="UniProtKB-KW"/>
</dbReference>
<sequence length="221" mass="23449">MIRLRARIAARDIDVDLTLDEGVTTAIAGPNGSGKSTVLAVLAGLLVPDEGELVIGDDVLMDAGVFTAPHRRGIVLMSQRVLLFPHMSVRENVAFGPRSQGRSRADARAAADHWLEEVGMTAFATRRATALSGGQAQRVALARALAAEPRILLLDEPFAALDAASVPPMRALLARELADRTAVIVSHDTADLEALAVRTVRLRAGRVTADTPISPPTQEDV</sequence>
<keyword evidence="1" id="KW-0813">Transport</keyword>
<keyword evidence="2" id="KW-0547">Nucleotide-binding</keyword>
<dbReference type="SUPFAM" id="SSF52540">
    <property type="entry name" value="P-loop containing nucleoside triphosphate hydrolases"/>
    <property type="match status" value="1"/>
</dbReference>
<dbReference type="PROSITE" id="PS00211">
    <property type="entry name" value="ABC_TRANSPORTER_1"/>
    <property type="match status" value="1"/>
</dbReference>
<organism evidence="5 6">
    <name type="scientific">Microbacterium memoriense</name>
    <dbReference type="NCBI Taxonomy" id="2978350"/>
    <lineage>
        <taxon>Bacteria</taxon>
        <taxon>Bacillati</taxon>
        <taxon>Actinomycetota</taxon>
        <taxon>Actinomycetes</taxon>
        <taxon>Micrococcales</taxon>
        <taxon>Microbacteriaceae</taxon>
        <taxon>Microbacterium</taxon>
    </lineage>
</organism>
<evidence type="ECO:0000313" key="6">
    <source>
        <dbReference type="Proteomes" id="UP001300496"/>
    </source>
</evidence>
<reference evidence="5 6" key="1">
    <citation type="journal article" date="2024" name="Int. J. Syst. Evol. Microbiol.">
        <title>Microbacterium memoriense sp. nov., a member of the Actinomycetota from marine beach sediment of the north coast of Portugal.</title>
        <authorList>
            <person name="Santos J.D.N.D."/>
            <person name="Klimek D."/>
            <person name="Calusinska M."/>
            <person name="Lobo-da-Cunha A."/>
            <person name="Catita J."/>
            <person name="Goncalves H."/>
            <person name="Gonzalez I."/>
            <person name="Lage O.M."/>
        </authorList>
    </citation>
    <scope>NUCLEOTIDE SEQUENCE [LARGE SCALE GENOMIC DNA]</scope>
    <source>
        <strain evidence="5 6">PMIC_1C1B</strain>
    </source>
</reference>
<dbReference type="PANTHER" id="PTHR42781:SF4">
    <property type="entry name" value="SPERMIDINE_PUTRESCINE IMPORT ATP-BINDING PROTEIN POTA"/>
    <property type="match status" value="1"/>
</dbReference>
<evidence type="ECO:0000256" key="1">
    <source>
        <dbReference type="ARBA" id="ARBA00022448"/>
    </source>
</evidence>
<dbReference type="InterPro" id="IPR003593">
    <property type="entry name" value="AAA+_ATPase"/>
</dbReference>
<dbReference type="PANTHER" id="PTHR42781">
    <property type="entry name" value="SPERMIDINE/PUTRESCINE IMPORT ATP-BINDING PROTEIN POTA"/>
    <property type="match status" value="1"/>
</dbReference>
<dbReference type="InterPro" id="IPR017871">
    <property type="entry name" value="ABC_transporter-like_CS"/>
</dbReference>
<name>A0ABT2PEP7_9MICO</name>
<dbReference type="InterPro" id="IPR027417">
    <property type="entry name" value="P-loop_NTPase"/>
</dbReference>
<dbReference type="InterPro" id="IPR003439">
    <property type="entry name" value="ABC_transporter-like_ATP-bd"/>
</dbReference>
<feature type="domain" description="ABC transporter" evidence="4">
    <location>
        <begin position="2"/>
        <end position="221"/>
    </location>
</feature>
<dbReference type="InterPro" id="IPR050093">
    <property type="entry name" value="ABC_SmlMolc_Importer"/>
</dbReference>
<dbReference type="Gene3D" id="3.40.50.300">
    <property type="entry name" value="P-loop containing nucleotide triphosphate hydrolases"/>
    <property type="match status" value="1"/>
</dbReference>
<comment type="caution">
    <text evidence="5">The sequence shown here is derived from an EMBL/GenBank/DDBJ whole genome shotgun (WGS) entry which is preliminary data.</text>
</comment>
<evidence type="ECO:0000256" key="3">
    <source>
        <dbReference type="ARBA" id="ARBA00022840"/>
    </source>
</evidence>